<sequence>MNFHLHHHSFATVDALVCRLIFEISKLYSALAMKIGEYVLQTIMMESYPEKLAVLRHLGHFSNEDITVDEAELQCHQKLQDLYISTKVAKHLQRNIVRGIEDFIATSTKLIEIARKLADDCCKYRAENENTGSPLARAALYFGKSHKSMEDEREALLGILGEKFNSFKNKLDFLHAWLAEAMAAVKPLALIRNENCGLRAEEKKNKSAMNLSFQLYSTSYLEIAGLQPAGSRNRGPCKDVF</sequence>
<accession>A0A6A3CJA5</accession>
<dbReference type="InterPro" id="IPR027267">
    <property type="entry name" value="AH/BAR_dom_sf"/>
</dbReference>
<keyword evidence="2" id="KW-1185">Reference proteome</keyword>
<protein>
    <submittedName>
        <fullName evidence="1">Putrescine-binding periplasmic protein-related</fullName>
    </submittedName>
</protein>
<dbReference type="Proteomes" id="UP000436088">
    <property type="component" value="Unassembled WGS sequence"/>
</dbReference>
<proteinExistence type="predicted"/>
<evidence type="ECO:0000313" key="1">
    <source>
        <dbReference type="EMBL" id="KAE8728534.1"/>
    </source>
</evidence>
<dbReference type="AlphaFoldDB" id="A0A6A3CJA5"/>
<reference evidence="1" key="1">
    <citation type="submission" date="2019-09" db="EMBL/GenBank/DDBJ databases">
        <title>Draft genome information of white flower Hibiscus syriacus.</title>
        <authorList>
            <person name="Kim Y.-M."/>
        </authorList>
    </citation>
    <scope>NUCLEOTIDE SEQUENCE [LARGE SCALE GENOMIC DNA]</scope>
    <source>
        <strain evidence="1">YM2019G1</strain>
    </source>
</reference>
<comment type="caution">
    <text evidence="1">The sequence shown here is derived from an EMBL/GenBank/DDBJ whole genome shotgun (WGS) entry which is preliminary data.</text>
</comment>
<organism evidence="1 2">
    <name type="scientific">Hibiscus syriacus</name>
    <name type="common">Rose of Sharon</name>
    <dbReference type="NCBI Taxonomy" id="106335"/>
    <lineage>
        <taxon>Eukaryota</taxon>
        <taxon>Viridiplantae</taxon>
        <taxon>Streptophyta</taxon>
        <taxon>Embryophyta</taxon>
        <taxon>Tracheophyta</taxon>
        <taxon>Spermatophyta</taxon>
        <taxon>Magnoliopsida</taxon>
        <taxon>eudicotyledons</taxon>
        <taxon>Gunneridae</taxon>
        <taxon>Pentapetalae</taxon>
        <taxon>rosids</taxon>
        <taxon>malvids</taxon>
        <taxon>Malvales</taxon>
        <taxon>Malvaceae</taxon>
        <taxon>Malvoideae</taxon>
        <taxon>Hibiscus</taxon>
    </lineage>
</organism>
<dbReference type="EMBL" id="VEPZ02000258">
    <property type="protein sequence ID" value="KAE8728534.1"/>
    <property type="molecule type" value="Genomic_DNA"/>
</dbReference>
<dbReference type="SUPFAM" id="SSF103657">
    <property type="entry name" value="BAR/IMD domain-like"/>
    <property type="match status" value="1"/>
</dbReference>
<evidence type="ECO:0000313" key="2">
    <source>
        <dbReference type="Proteomes" id="UP000436088"/>
    </source>
</evidence>
<name>A0A6A3CJA5_HIBSY</name>
<gene>
    <name evidence="1" type="ORF">F3Y22_tig00004258pilonHSYRG00049</name>
</gene>